<evidence type="ECO:0000256" key="1">
    <source>
        <dbReference type="ARBA" id="ARBA00004173"/>
    </source>
</evidence>
<dbReference type="AlphaFoldDB" id="A0A914BCP9"/>
<name>A0A914BCP9_PATMI</name>
<proteinExistence type="predicted"/>
<keyword evidence="4" id="KW-0687">Ribonucleoprotein</keyword>
<protein>
    <recommendedName>
        <fullName evidence="7">Mitochondrial ribosomal protein S30</fullName>
    </recommendedName>
</protein>
<dbReference type="GO" id="GO:0006412">
    <property type="term" value="P:translation"/>
    <property type="evidence" value="ECO:0007669"/>
    <property type="project" value="InterPro"/>
</dbReference>
<dbReference type="CTD" id="10884"/>
<dbReference type="OrthoDB" id="6041973at2759"/>
<dbReference type="EnsemblMetazoa" id="XM_038218080.1">
    <property type="protein sequence ID" value="XP_038074008.1"/>
    <property type="gene ID" value="LOC119742064"/>
</dbReference>
<dbReference type="GeneID" id="119742064"/>
<evidence type="ECO:0000313" key="6">
    <source>
        <dbReference type="Proteomes" id="UP000887568"/>
    </source>
</evidence>
<dbReference type="InterPro" id="IPR010793">
    <property type="entry name" value="Ribosomal_mL37/mL65"/>
</dbReference>
<accession>A0A914BCP9</accession>
<keyword evidence="3" id="KW-0496">Mitochondrion</keyword>
<dbReference type="GO" id="GO:0005762">
    <property type="term" value="C:mitochondrial large ribosomal subunit"/>
    <property type="evidence" value="ECO:0007669"/>
    <property type="project" value="TreeGrafter"/>
</dbReference>
<reference evidence="5" key="1">
    <citation type="submission" date="2022-11" db="UniProtKB">
        <authorList>
            <consortium name="EnsemblMetazoa"/>
        </authorList>
    </citation>
    <scope>IDENTIFICATION</scope>
</reference>
<dbReference type="Proteomes" id="UP000887568">
    <property type="component" value="Unplaced"/>
</dbReference>
<dbReference type="PANTHER" id="PTHR13014:SF3">
    <property type="entry name" value="LARGE RIBOSOMAL SUBUNIT PROTEIN ML65"/>
    <property type="match status" value="1"/>
</dbReference>
<evidence type="ECO:0000313" key="5">
    <source>
        <dbReference type="EnsemblMetazoa" id="XP_038074008.1"/>
    </source>
</evidence>
<dbReference type="RefSeq" id="XP_038074008.1">
    <property type="nucleotide sequence ID" value="XM_038218080.1"/>
</dbReference>
<dbReference type="PANTHER" id="PTHR13014">
    <property type="entry name" value="MITOCHONDRIAL 28S RIBOSOMAL PROTEIN S30/P52 PRO-APOTOTIC PROTEIN"/>
    <property type="match status" value="1"/>
</dbReference>
<keyword evidence="2" id="KW-0689">Ribosomal protein</keyword>
<organism evidence="5 6">
    <name type="scientific">Patiria miniata</name>
    <name type="common">Bat star</name>
    <name type="synonym">Asterina miniata</name>
    <dbReference type="NCBI Taxonomy" id="46514"/>
    <lineage>
        <taxon>Eukaryota</taxon>
        <taxon>Metazoa</taxon>
        <taxon>Echinodermata</taxon>
        <taxon>Eleutherozoa</taxon>
        <taxon>Asterozoa</taxon>
        <taxon>Asteroidea</taxon>
        <taxon>Valvatacea</taxon>
        <taxon>Valvatida</taxon>
        <taxon>Asterinidae</taxon>
        <taxon>Patiria</taxon>
    </lineage>
</organism>
<keyword evidence="6" id="KW-1185">Reference proteome</keyword>
<evidence type="ECO:0000256" key="3">
    <source>
        <dbReference type="ARBA" id="ARBA00023128"/>
    </source>
</evidence>
<evidence type="ECO:0008006" key="7">
    <source>
        <dbReference type="Google" id="ProtNLM"/>
    </source>
</evidence>
<comment type="subcellular location">
    <subcellularLocation>
        <location evidence="1">Mitochondrion</location>
    </subcellularLocation>
</comment>
<evidence type="ECO:0000256" key="4">
    <source>
        <dbReference type="ARBA" id="ARBA00023274"/>
    </source>
</evidence>
<dbReference type="InterPro" id="IPR039982">
    <property type="entry name" value="Ribosomal_mL65"/>
</dbReference>
<dbReference type="OMA" id="RFQIDDN"/>
<dbReference type="GO" id="GO:0003735">
    <property type="term" value="F:structural constituent of ribosome"/>
    <property type="evidence" value="ECO:0007669"/>
    <property type="project" value="InterPro"/>
</dbReference>
<dbReference type="Pfam" id="PF07147">
    <property type="entry name" value="PDCD9"/>
    <property type="match status" value="1"/>
</dbReference>
<evidence type="ECO:0000256" key="2">
    <source>
        <dbReference type="ARBA" id="ARBA00022980"/>
    </source>
</evidence>
<sequence>MAASMCRRVFPLGRKFTRFTLQNACQSTRCTYSTAETSTETQVEVPEAKYPPIVPPLFAKTAETKEYRTKLIIEGINDKPTATEMIYELSKRQSWHYNIFPRCFHYSFLDLYKHCMKTVIVEDLPKQIVELANSPSVESAAEMLKPHVMDCILQQQLYVYRYKGDPAKRDSTAGRQTMENVMRLLLAGLAGDFHHLRDSQIDQDVVVKSFWKRDETKFQFTGNPLFLIRTKEPLPEFISRDDEQLCIGEVPSWSYAPENVSVFKQHINPVCFPGFKIGNPFTYGHTQIYMSEFNRKKCAENKTLEEVLMGIGMSSSFGWLNGLALYQMYNPYRDVTQPMTCQTIVTDGSNFSFFCYQLNTLGLCSRSADNPLRNVCWYTPDMKLYGDVQDGRIIDFNDDVLKQTIAFLLNPTMPLEK</sequence>